<dbReference type="PANTHER" id="PTHR43211">
    <property type="entry name" value="FUMARYLACETOACETATE HYDROLASE"/>
    <property type="match status" value="1"/>
</dbReference>
<proteinExistence type="predicted"/>
<feature type="domain" description="Fumarylacetoacetase-like C-terminal" evidence="2">
    <location>
        <begin position="129"/>
        <end position="351"/>
    </location>
</feature>
<evidence type="ECO:0000259" key="3">
    <source>
        <dbReference type="Pfam" id="PF18288"/>
    </source>
</evidence>
<dbReference type="PANTHER" id="PTHR43211:SF1">
    <property type="entry name" value="BLL6422 PROTEIN"/>
    <property type="match status" value="1"/>
</dbReference>
<dbReference type="InterPro" id="IPR041072">
    <property type="entry name" value="FAA_hydro_N"/>
</dbReference>
<sequence length="371" mass="40531">MPSGEAAQSRSAAAARLHDQLLSAQDPQGVGGLDARRRDRRGGRGMKFATRRNGSRDGELLIVARDLTKAVSAHDIAPTLLAALERWDDVAPQLATRYERLNAGHADHAFDFEPRDCAAPLPRGPQWLDASAFLNHGRLMERAFNTEPIPDFDTIPVMYQGASDDFLGATDDVFLPDEAHGIDFEGEFGVITGAVPIGVDAREALEQVRLIVQLNDWSLRALGPREMKTGFGFLQAKPSTSFAPVAITPDELGRDWRDGRVNLRLHVEWNGEPFGHPSGSEMNFDFGTLIAHAAKTRRLTAGTIVGSGTVSNADRAAGSACIAERRVIEILERGSPETAFMKFGDRVHMVARTDQAEAPFGVIDQTVRRMR</sequence>
<gene>
    <name evidence="4" type="ORF">F4827_003009</name>
</gene>
<evidence type="ECO:0000259" key="2">
    <source>
        <dbReference type="Pfam" id="PF01557"/>
    </source>
</evidence>
<dbReference type="InterPro" id="IPR011234">
    <property type="entry name" value="Fumarylacetoacetase-like_C"/>
</dbReference>
<dbReference type="EC" id="3.7.1.2" evidence="4"/>
<name>A0A7W9WT32_9BURK</name>
<dbReference type="AlphaFoldDB" id="A0A7W9WT32"/>
<reference evidence="4 5" key="1">
    <citation type="submission" date="2020-08" db="EMBL/GenBank/DDBJ databases">
        <title>Above-ground endophytic microbial communities from plants in different locations in the United States.</title>
        <authorList>
            <person name="Frank C."/>
        </authorList>
    </citation>
    <scope>NUCLEOTIDE SEQUENCE [LARGE SCALE GENOMIC DNA]</scope>
    <source>
        <strain evidence="4 5">WP4_2_2</strain>
    </source>
</reference>
<keyword evidence="4" id="KW-0378">Hydrolase</keyword>
<evidence type="ECO:0000313" key="5">
    <source>
        <dbReference type="Proteomes" id="UP000571554"/>
    </source>
</evidence>
<evidence type="ECO:0000313" key="4">
    <source>
        <dbReference type="EMBL" id="MBB6103154.1"/>
    </source>
</evidence>
<dbReference type="SUPFAM" id="SSF56529">
    <property type="entry name" value="FAH"/>
    <property type="match status" value="1"/>
</dbReference>
<feature type="compositionally biased region" description="Low complexity" evidence="1">
    <location>
        <begin position="1"/>
        <end position="15"/>
    </location>
</feature>
<feature type="domain" description="Fumarylacetoacetase N-terminal" evidence="3">
    <location>
        <begin position="46"/>
        <end position="123"/>
    </location>
</feature>
<feature type="region of interest" description="Disordered" evidence="1">
    <location>
        <begin position="1"/>
        <end position="51"/>
    </location>
</feature>
<dbReference type="InterPro" id="IPR036663">
    <property type="entry name" value="Fumarylacetoacetase_C_sf"/>
</dbReference>
<dbReference type="GO" id="GO:0004334">
    <property type="term" value="F:fumarylacetoacetase activity"/>
    <property type="evidence" value="ECO:0007669"/>
    <property type="project" value="UniProtKB-EC"/>
</dbReference>
<keyword evidence="5" id="KW-1185">Reference proteome</keyword>
<dbReference type="EMBL" id="JACHBW010000008">
    <property type="protein sequence ID" value="MBB6103154.1"/>
    <property type="molecule type" value="Genomic_DNA"/>
</dbReference>
<evidence type="ECO:0000256" key="1">
    <source>
        <dbReference type="SAM" id="MobiDB-lite"/>
    </source>
</evidence>
<dbReference type="Gene3D" id="3.90.850.10">
    <property type="entry name" value="Fumarylacetoacetase-like, C-terminal domain"/>
    <property type="match status" value="1"/>
</dbReference>
<comment type="caution">
    <text evidence="4">The sequence shown here is derived from an EMBL/GenBank/DDBJ whole genome shotgun (WGS) entry which is preliminary data.</text>
</comment>
<dbReference type="Proteomes" id="UP000571554">
    <property type="component" value="Unassembled WGS sequence"/>
</dbReference>
<dbReference type="Pfam" id="PF01557">
    <property type="entry name" value="FAA_hydrolase"/>
    <property type="match status" value="1"/>
</dbReference>
<protein>
    <submittedName>
        <fullName evidence="4">Fumarylacetoacetate (FAA) hydrolase</fullName>
        <ecNumber evidence="4">3.7.1.2</ecNumber>
    </submittedName>
</protein>
<dbReference type="Pfam" id="PF18288">
    <property type="entry name" value="FAA_hydro_N_2"/>
    <property type="match status" value="1"/>
</dbReference>
<accession>A0A7W9WT32</accession>
<organism evidence="4 5">
    <name type="scientific">Paraburkholderia bannensis</name>
    <dbReference type="NCBI Taxonomy" id="765414"/>
    <lineage>
        <taxon>Bacteria</taxon>
        <taxon>Pseudomonadati</taxon>
        <taxon>Pseudomonadota</taxon>
        <taxon>Betaproteobacteria</taxon>
        <taxon>Burkholderiales</taxon>
        <taxon>Burkholderiaceae</taxon>
        <taxon>Paraburkholderia</taxon>
    </lineage>
</organism>